<dbReference type="Gene3D" id="2.130.10.10">
    <property type="entry name" value="YVTN repeat-like/Quinoprotein amine dehydrogenase"/>
    <property type="match status" value="2"/>
</dbReference>
<keyword evidence="3 8" id="KW-0853">WD repeat</keyword>
<evidence type="ECO:0000256" key="5">
    <source>
        <dbReference type="ARBA" id="ARBA00023015"/>
    </source>
</evidence>
<dbReference type="Proteomes" id="UP000245119">
    <property type="component" value="Linkage Group LG4"/>
</dbReference>
<evidence type="ECO:0000259" key="10">
    <source>
        <dbReference type="Pfam" id="PF04494"/>
    </source>
</evidence>
<dbReference type="PRINTS" id="PR00320">
    <property type="entry name" value="GPROTEINBRPT"/>
</dbReference>
<dbReference type="CDD" id="cd00200">
    <property type="entry name" value="WD40"/>
    <property type="match status" value="1"/>
</dbReference>
<keyword evidence="7" id="KW-0539">Nucleus</keyword>
<dbReference type="InterPro" id="IPR019775">
    <property type="entry name" value="WD40_repeat_CS"/>
</dbReference>
<dbReference type="Pfam" id="PF04494">
    <property type="entry name" value="TFIID_NTD2"/>
    <property type="match status" value="1"/>
</dbReference>
<dbReference type="Pfam" id="PF00400">
    <property type="entry name" value="WD40"/>
    <property type="match status" value="3"/>
</dbReference>
<dbReference type="PANTHER" id="PTHR19879:SF1">
    <property type="entry name" value="CANNONBALL-RELATED"/>
    <property type="match status" value="1"/>
</dbReference>
<comment type="similarity">
    <text evidence="2">Belongs to the WD repeat TAF5 family.</text>
</comment>
<feature type="region of interest" description="Disordered" evidence="9">
    <location>
        <begin position="213"/>
        <end position="243"/>
    </location>
</feature>
<dbReference type="CDD" id="cd08044">
    <property type="entry name" value="TAF5_NTD2"/>
    <property type="match status" value="1"/>
</dbReference>
<name>A0A2T7PGK5_POMCA</name>
<keyword evidence="4" id="KW-0677">Repeat</keyword>
<dbReference type="PROSITE" id="PS50082">
    <property type="entry name" value="WD_REPEATS_2"/>
    <property type="match status" value="3"/>
</dbReference>
<keyword evidence="12" id="KW-1185">Reference proteome</keyword>
<keyword evidence="6" id="KW-0804">Transcription</keyword>
<dbReference type="SUPFAM" id="SSF50978">
    <property type="entry name" value="WD40 repeat-like"/>
    <property type="match status" value="1"/>
</dbReference>
<dbReference type="GO" id="GO:0016251">
    <property type="term" value="F:RNA polymerase II general transcription initiation factor activity"/>
    <property type="evidence" value="ECO:0007669"/>
    <property type="project" value="TreeGrafter"/>
</dbReference>
<feature type="repeat" description="WD" evidence="8">
    <location>
        <begin position="471"/>
        <end position="512"/>
    </location>
</feature>
<comment type="subcellular location">
    <subcellularLocation>
        <location evidence="1">Nucleus</location>
    </subcellularLocation>
</comment>
<dbReference type="PROSITE" id="PS50294">
    <property type="entry name" value="WD_REPEATS_REGION"/>
    <property type="match status" value="3"/>
</dbReference>
<evidence type="ECO:0000256" key="1">
    <source>
        <dbReference type="ARBA" id="ARBA00004123"/>
    </source>
</evidence>
<dbReference type="SUPFAM" id="SSF160897">
    <property type="entry name" value="Taf5 N-terminal domain-like"/>
    <property type="match status" value="1"/>
</dbReference>
<dbReference type="Gene3D" id="1.25.40.500">
    <property type="entry name" value="TFIID subunit TAF5, NTD2 domain"/>
    <property type="match status" value="1"/>
</dbReference>
<accession>A0A2T7PGK5</accession>
<dbReference type="EMBL" id="PZQS01000004">
    <property type="protein sequence ID" value="PVD32553.1"/>
    <property type="molecule type" value="Genomic_DNA"/>
</dbReference>
<dbReference type="InterPro" id="IPR037264">
    <property type="entry name" value="TFIID_NTD2_sf"/>
</dbReference>
<dbReference type="STRING" id="400727.A0A2T7PGK5"/>
<dbReference type="InterPro" id="IPR015943">
    <property type="entry name" value="WD40/YVTN_repeat-like_dom_sf"/>
</dbReference>
<evidence type="ECO:0000256" key="3">
    <source>
        <dbReference type="ARBA" id="ARBA00022574"/>
    </source>
</evidence>
<dbReference type="PANTHER" id="PTHR19879">
    <property type="entry name" value="TRANSCRIPTION INITIATION FACTOR TFIID"/>
    <property type="match status" value="1"/>
</dbReference>
<evidence type="ECO:0000256" key="2">
    <source>
        <dbReference type="ARBA" id="ARBA00009435"/>
    </source>
</evidence>
<organism evidence="11 12">
    <name type="scientific">Pomacea canaliculata</name>
    <name type="common">Golden apple snail</name>
    <dbReference type="NCBI Taxonomy" id="400727"/>
    <lineage>
        <taxon>Eukaryota</taxon>
        <taxon>Metazoa</taxon>
        <taxon>Spiralia</taxon>
        <taxon>Lophotrochozoa</taxon>
        <taxon>Mollusca</taxon>
        <taxon>Gastropoda</taxon>
        <taxon>Caenogastropoda</taxon>
        <taxon>Architaenioglossa</taxon>
        <taxon>Ampullarioidea</taxon>
        <taxon>Ampullariidae</taxon>
        <taxon>Pomacea</taxon>
    </lineage>
</organism>
<gene>
    <name evidence="11" type="ORF">C0Q70_07994</name>
</gene>
<protein>
    <recommendedName>
        <fullName evidence="10">TFIID subunit TAF5 NTD2 domain-containing protein</fullName>
    </recommendedName>
</protein>
<dbReference type="InterPro" id="IPR007582">
    <property type="entry name" value="TFIID_NTD2"/>
</dbReference>
<feature type="repeat" description="WD" evidence="8">
    <location>
        <begin position="429"/>
        <end position="470"/>
    </location>
</feature>
<dbReference type="GO" id="GO:0005669">
    <property type="term" value="C:transcription factor TFIID complex"/>
    <property type="evidence" value="ECO:0007669"/>
    <property type="project" value="TreeGrafter"/>
</dbReference>
<dbReference type="InterPro" id="IPR036322">
    <property type="entry name" value="WD40_repeat_dom_sf"/>
</dbReference>
<evidence type="ECO:0000256" key="8">
    <source>
        <dbReference type="PROSITE-ProRule" id="PRU00221"/>
    </source>
</evidence>
<dbReference type="SMART" id="SM00320">
    <property type="entry name" value="WD40"/>
    <property type="match status" value="5"/>
</dbReference>
<proteinExistence type="inferred from homology"/>
<evidence type="ECO:0000313" key="12">
    <source>
        <dbReference type="Proteomes" id="UP000245119"/>
    </source>
</evidence>
<dbReference type="PROSITE" id="PS00678">
    <property type="entry name" value="WD_REPEATS_1"/>
    <property type="match status" value="2"/>
</dbReference>
<comment type="caution">
    <text evidence="11">The sequence shown here is derived from an EMBL/GenBank/DDBJ whole genome shotgun (WGS) entry which is preliminary data.</text>
</comment>
<dbReference type="InterPro" id="IPR001680">
    <property type="entry name" value="WD40_rpt"/>
</dbReference>
<reference evidence="11 12" key="1">
    <citation type="submission" date="2018-04" db="EMBL/GenBank/DDBJ databases">
        <title>The genome of golden apple snail Pomacea canaliculata provides insight into stress tolerance and invasive adaptation.</title>
        <authorList>
            <person name="Liu C."/>
            <person name="Liu B."/>
            <person name="Ren Y."/>
            <person name="Zhang Y."/>
            <person name="Wang H."/>
            <person name="Li S."/>
            <person name="Jiang F."/>
            <person name="Yin L."/>
            <person name="Zhang G."/>
            <person name="Qian W."/>
            <person name="Fan W."/>
        </authorList>
    </citation>
    <scope>NUCLEOTIDE SEQUENCE [LARGE SCALE GENOMIC DNA]</scope>
    <source>
        <strain evidence="11">SZHN2017</strain>
        <tissue evidence="11">Muscle</tissue>
    </source>
</reference>
<feature type="domain" description="TFIID subunit TAF5 NTD2" evidence="10">
    <location>
        <begin position="73"/>
        <end position="198"/>
    </location>
</feature>
<dbReference type="AlphaFoldDB" id="A0A2T7PGK5"/>
<evidence type="ECO:0000256" key="4">
    <source>
        <dbReference type="ARBA" id="ARBA00022737"/>
    </source>
</evidence>
<keyword evidence="5" id="KW-0805">Transcription regulation</keyword>
<evidence type="ECO:0000313" key="11">
    <source>
        <dbReference type="EMBL" id="PVD32553.1"/>
    </source>
</evidence>
<sequence length="595" mass="66821">MKRAKSEQIRSAVITYLKRRQYQESEIHVLTRKEGKKDLTTELEDMSVKKQIRLNAGTENSVACSSISGDFVSCDQQFARLRKHILESADNESKELSSLLYPLFVHIYVDLLSSGYKPSAHKFHERHNEIFHSEEQKDFIRCLRKLESRAELLVAKDVMDFREHRFCVSLSQESVKCLLNYLKAGDNMIILQIINQNIKIQVIKDGTQSLELQRSNSPASSAYECPDGRDKEKEDEADPSAMSVEDAELLKSLRETICRVRALPPNLPSVCFYTFINAYQGLCTSNVSPDARLICGGFEDSSIQLWRLQPEPLASQSTESCNSNITLAADFIYKDEDERKVKIPIPSLYAVRLWDLTTRSNVAIYQGHSGCWHLITVYIVACDRNPSKLKIELLAVYHRSEVTGHFATSSHDQTVKLWSMDRIYPLRSFVGHTYDVDCVAVHPNGNYVASGSGDRSVRLWSIQDGKCVRLFSGHRGSILGLAFSPNGQLLASAGEDRRVHIWDLGSGALLKDLRGHSDTVHSLAFSRCNAMVASGGMDCYIRIWDVRRGNEPTSPQLVEGHTSAELLGAFPTKSATVSFLRFARHNLLLAAGAIQ</sequence>
<evidence type="ECO:0000256" key="6">
    <source>
        <dbReference type="ARBA" id="ARBA00023163"/>
    </source>
</evidence>
<evidence type="ECO:0000256" key="7">
    <source>
        <dbReference type="ARBA" id="ARBA00023242"/>
    </source>
</evidence>
<feature type="repeat" description="WD" evidence="8">
    <location>
        <begin position="513"/>
        <end position="554"/>
    </location>
</feature>
<dbReference type="GO" id="GO:0006367">
    <property type="term" value="P:transcription initiation at RNA polymerase II promoter"/>
    <property type="evidence" value="ECO:0007669"/>
    <property type="project" value="TreeGrafter"/>
</dbReference>
<dbReference type="InterPro" id="IPR020472">
    <property type="entry name" value="WD40_PAC1"/>
</dbReference>
<dbReference type="OrthoDB" id="10266330at2759"/>
<evidence type="ECO:0000256" key="9">
    <source>
        <dbReference type="SAM" id="MobiDB-lite"/>
    </source>
</evidence>